<proteinExistence type="predicted"/>
<comment type="caution">
    <text evidence="2">The sequence shown here is derived from an EMBL/GenBank/DDBJ whole genome shotgun (WGS) entry which is preliminary data.</text>
</comment>
<keyword evidence="1" id="KW-0732">Signal</keyword>
<sequence length="77" mass="8909">MLISMLAMSFLTGIIGGNHQKDTLLRWKTKDRGIQLLIMSLQRSCLNLLRSLQMSSHHIVFLPMLKRLLKTRDGFKL</sequence>
<evidence type="ECO:0008006" key="3">
    <source>
        <dbReference type="Google" id="ProtNLM"/>
    </source>
</evidence>
<name>A0A396JDY0_MEDTR</name>
<dbReference type="EMBL" id="PSQE01000002">
    <property type="protein sequence ID" value="RHN76466.1"/>
    <property type="molecule type" value="Genomic_DNA"/>
</dbReference>
<dbReference type="AlphaFoldDB" id="A0A396JDY0"/>
<evidence type="ECO:0000313" key="2">
    <source>
        <dbReference type="EMBL" id="RHN76466.1"/>
    </source>
</evidence>
<reference evidence="2" key="1">
    <citation type="journal article" date="2018" name="Nat. Plants">
        <title>Whole-genome landscape of Medicago truncatula symbiotic genes.</title>
        <authorList>
            <person name="Pecrix Y."/>
            <person name="Gamas P."/>
            <person name="Carrere S."/>
        </authorList>
    </citation>
    <scope>NUCLEOTIDE SEQUENCE</scope>
    <source>
        <tissue evidence="2">Leaves</tissue>
    </source>
</reference>
<gene>
    <name evidence="2" type="ORF">MtrunA17_Chr2g0332451</name>
</gene>
<feature type="chain" id="PRO_5017473520" description="Transmembrane protein" evidence="1">
    <location>
        <begin position="17"/>
        <end position="77"/>
    </location>
</feature>
<protein>
    <recommendedName>
        <fullName evidence="3">Transmembrane protein</fullName>
    </recommendedName>
</protein>
<feature type="signal peptide" evidence="1">
    <location>
        <begin position="1"/>
        <end position="16"/>
    </location>
</feature>
<accession>A0A396JDY0</accession>
<dbReference type="Gramene" id="rna12797">
    <property type="protein sequence ID" value="RHN76466.1"/>
    <property type="gene ID" value="gene12797"/>
</dbReference>
<dbReference type="Proteomes" id="UP000265566">
    <property type="component" value="Chromosome 2"/>
</dbReference>
<organism evidence="2">
    <name type="scientific">Medicago truncatula</name>
    <name type="common">Barrel medic</name>
    <name type="synonym">Medicago tribuloides</name>
    <dbReference type="NCBI Taxonomy" id="3880"/>
    <lineage>
        <taxon>Eukaryota</taxon>
        <taxon>Viridiplantae</taxon>
        <taxon>Streptophyta</taxon>
        <taxon>Embryophyta</taxon>
        <taxon>Tracheophyta</taxon>
        <taxon>Spermatophyta</taxon>
        <taxon>Magnoliopsida</taxon>
        <taxon>eudicotyledons</taxon>
        <taxon>Gunneridae</taxon>
        <taxon>Pentapetalae</taxon>
        <taxon>rosids</taxon>
        <taxon>fabids</taxon>
        <taxon>Fabales</taxon>
        <taxon>Fabaceae</taxon>
        <taxon>Papilionoideae</taxon>
        <taxon>50 kb inversion clade</taxon>
        <taxon>NPAAA clade</taxon>
        <taxon>Hologalegina</taxon>
        <taxon>IRL clade</taxon>
        <taxon>Trifolieae</taxon>
        <taxon>Medicago</taxon>
    </lineage>
</organism>
<evidence type="ECO:0000256" key="1">
    <source>
        <dbReference type="SAM" id="SignalP"/>
    </source>
</evidence>